<dbReference type="InterPro" id="IPR011530">
    <property type="entry name" value="rRNA_adenine_dimethylase"/>
</dbReference>
<name>A0A644T862_9ZZZZ</name>
<dbReference type="PANTHER" id="PTHR11727:SF7">
    <property type="entry name" value="DIMETHYLADENOSINE TRANSFERASE-RELATED"/>
    <property type="match status" value="1"/>
</dbReference>
<dbReference type="EC" id="2.1.1.-" evidence="8"/>
<evidence type="ECO:0000256" key="6">
    <source>
        <dbReference type="ARBA" id="ARBA00022884"/>
    </source>
</evidence>
<dbReference type="InterPro" id="IPR001737">
    <property type="entry name" value="KsgA/Erm"/>
</dbReference>
<dbReference type="Gene3D" id="1.10.8.100">
    <property type="entry name" value="Ribosomal RNA adenine dimethylase-like, domain 2"/>
    <property type="match status" value="1"/>
</dbReference>
<evidence type="ECO:0000256" key="1">
    <source>
        <dbReference type="ARBA" id="ARBA00022490"/>
    </source>
</evidence>
<keyword evidence="4 8" id="KW-0808">Transferase</keyword>
<dbReference type="PROSITE" id="PS51689">
    <property type="entry name" value="SAM_RNA_A_N6_MT"/>
    <property type="match status" value="1"/>
</dbReference>
<keyword evidence="2" id="KW-0698">rRNA processing</keyword>
<dbReference type="InterPro" id="IPR020596">
    <property type="entry name" value="rRNA_Ade_Mease_Trfase_CS"/>
</dbReference>
<dbReference type="GO" id="GO:0000179">
    <property type="term" value="F:rRNA (adenine-N6,N6-)-dimethyltransferase activity"/>
    <property type="evidence" value="ECO:0007669"/>
    <property type="project" value="InterPro"/>
</dbReference>
<dbReference type="CDD" id="cd02440">
    <property type="entry name" value="AdoMet_MTases"/>
    <property type="match status" value="1"/>
</dbReference>
<proteinExistence type="inferred from homology"/>
<sequence length="298" mass="34340">MKSNEENINKNSLANETKIILQKHGIRLNKNLGQNYLIDDFKRKKIINFAEISKRDTILEVGPGIGTLTIEMSKSAKKIIAIEQDNKIFKILSERVKDEEIDNIEIINEDALNVDISIFSECNKIVSNLPYQISSPITFKFLEFDFDLAILMYQKEFANRMIAKTGEKNYSRLSAMLHFKTDIKFLDNVSPQSFIPQPKIYSSVIKLTPIKNEKYFLNMENERDYSKICKAIFPHKNKKIRNALIDSRNILGYNDKKSLKCLLDSNSSLEPFLAKRAAKTSPEEILELTNLIKPIIKL</sequence>
<reference evidence="8" key="1">
    <citation type="submission" date="2019-08" db="EMBL/GenBank/DDBJ databases">
        <authorList>
            <person name="Kucharzyk K."/>
            <person name="Murdoch R.W."/>
            <person name="Higgins S."/>
            <person name="Loffler F."/>
        </authorList>
    </citation>
    <scope>NUCLEOTIDE SEQUENCE</scope>
</reference>
<dbReference type="HAMAP" id="MF_00607">
    <property type="entry name" value="16SrRNA_methyltr_A"/>
    <property type="match status" value="1"/>
</dbReference>
<accession>A0A644T862</accession>
<evidence type="ECO:0000256" key="2">
    <source>
        <dbReference type="ARBA" id="ARBA00022552"/>
    </source>
</evidence>
<dbReference type="NCBIfam" id="TIGR00755">
    <property type="entry name" value="ksgA"/>
    <property type="match status" value="1"/>
</dbReference>
<dbReference type="GO" id="GO:0003723">
    <property type="term" value="F:RNA binding"/>
    <property type="evidence" value="ECO:0007669"/>
    <property type="project" value="UniProtKB-KW"/>
</dbReference>
<evidence type="ECO:0000259" key="7">
    <source>
        <dbReference type="SMART" id="SM00650"/>
    </source>
</evidence>
<gene>
    <name evidence="8" type="primary">rsmA_4</name>
    <name evidence="8" type="ORF">SDC9_07700</name>
</gene>
<dbReference type="InterPro" id="IPR020598">
    <property type="entry name" value="rRNA_Ade_methylase_Trfase_N"/>
</dbReference>
<dbReference type="InterPro" id="IPR023165">
    <property type="entry name" value="rRNA_Ade_diMease-like_C"/>
</dbReference>
<dbReference type="PROSITE" id="PS01131">
    <property type="entry name" value="RRNA_A_DIMETH"/>
    <property type="match status" value="1"/>
</dbReference>
<dbReference type="PANTHER" id="PTHR11727">
    <property type="entry name" value="DIMETHYLADENOSINE TRANSFERASE"/>
    <property type="match status" value="1"/>
</dbReference>
<keyword evidence="3 8" id="KW-0489">Methyltransferase</keyword>
<dbReference type="SMART" id="SM00650">
    <property type="entry name" value="rADc"/>
    <property type="match status" value="1"/>
</dbReference>
<feature type="domain" description="Ribosomal RNA adenine methylase transferase N-terminal" evidence="7">
    <location>
        <begin position="42"/>
        <end position="211"/>
    </location>
</feature>
<dbReference type="SUPFAM" id="SSF53335">
    <property type="entry name" value="S-adenosyl-L-methionine-dependent methyltransferases"/>
    <property type="match status" value="1"/>
</dbReference>
<evidence type="ECO:0000256" key="5">
    <source>
        <dbReference type="ARBA" id="ARBA00022691"/>
    </source>
</evidence>
<dbReference type="Pfam" id="PF00398">
    <property type="entry name" value="RrnaAD"/>
    <property type="match status" value="1"/>
</dbReference>
<evidence type="ECO:0000313" key="8">
    <source>
        <dbReference type="EMBL" id="MPL62101.1"/>
    </source>
</evidence>
<dbReference type="EMBL" id="VSSQ01000016">
    <property type="protein sequence ID" value="MPL62101.1"/>
    <property type="molecule type" value="Genomic_DNA"/>
</dbReference>
<comment type="caution">
    <text evidence="8">The sequence shown here is derived from an EMBL/GenBank/DDBJ whole genome shotgun (WGS) entry which is preliminary data.</text>
</comment>
<evidence type="ECO:0000256" key="4">
    <source>
        <dbReference type="ARBA" id="ARBA00022679"/>
    </source>
</evidence>
<protein>
    <submittedName>
        <fullName evidence="8">Ribosomal RNA small subunit methyltransferase A</fullName>
        <ecNumber evidence="8">2.1.1.-</ecNumber>
    </submittedName>
</protein>
<dbReference type="AlphaFoldDB" id="A0A644T862"/>
<dbReference type="Gene3D" id="3.40.50.150">
    <property type="entry name" value="Vaccinia Virus protein VP39"/>
    <property type="match status" value="1"/>
</dbReference>
<dbReference type="InterPro" id="IPR029063">
    <property type="entry name" value="SAM-dependent_MTases_sf"/>
</dbReference>
<keyword evidence="5" id="KW-0949">S-adenosyl-L-methionine</keyword>
<keyword evidence="1" id="KW-0963">Cytoplasm</keyword>
<keyword evidence="6" id="KW-0694">RNA-binding</keyword>
<evidence type="ECO:0000256" key="3">
    <source>
        <dbReference type="ARBA" id="ARBA00022603"/>
    </source>
</evidence>
<organism evidence="8">
    <name type="scientific">bioreactor metagenome</name>
    <dbReference type="NCBI Taxonomy" id="1076179"/>
    <lineage>
        <taxon>unclassified sequences</taxon>
        <taxon>metagenomes</taxon>
        <taxon>ecological metagenomes</taxon>
    </lineage>
</organism>